<accession>A0A381NWR6</accession>
<organism evidence="1">
    <name type="scientific">marine metagenome</name>
    <dbReference type="NCBI Taxonomy" id="408172"/>
    <lineage>
        <taxon>unclassified sequences</taxon>
        <taxon>metagenomes</taxon>
        <taxon>ecological metagenomes</taxon>
    </lineage>
</organism>
<name>A0A381NWR6_9ZZZZ</name>
<dbReference type="Gene3D" id="3.40.830.10">
    <property type="entry name" value="LigB-like"/>
    <property type="match status" value="1"/>
</dbReference>
<dbReference type="SUPFAM" id="SSF53213">
    <property type="entry name" value="LigB-like"/>
    <property type="match status" value="1"/>
</dbReference>
<dbReference type="AlphaFoldDB" id="A0A381NWR6"/>
<dbReference type="EMBL" id="UINC01000659">
    <property type="protein sequence ID" value="SUZ59051.1"/>
    <property type="molecule type" value="Genomic_DNA"/>
</dbReference>
<evidence type="ECO:0000313" key="1">
    <source>
        <dbReference type="EMBL" id="SUZ59051.1"/>
    </source>
</evidence>
<reference evidence="1" key="1">
    <citation type="submission" date="2018-05" db="EMBL/GenBank/DDBJ databases">
        <authorList>
            <person name="Lanie J.A."/>
            <person name="Ng W.-L."/>
            <person name="Kazmierczak K.M."/>
            <person name="Andrzejewski T.M."/>
            <person name="Davidsen T.M."/>
            <person name="Wayne K.J."/>
            <person name="Tettelin H."/>
            <person name="Glass J.I."/>
            <person name="Rusch D."/>
            <person name="Podicherti R."/>
            <person name="Tsui H.-C.T."/>
            <person name="Winkler M.E."/>
        </authorList>
    </citation>
    <scope>NUCLEOTIDE SEQUENCE</scope>
</reference>
<proteinExistence type="predicted"/>
<sequence length="111" mass="12613">MREFADHESASLDNIRTPEALEADQMVLGWWERGDHRAVIEFQAEYRRHAPEGFFGHYLMMVGAIGGTECGAVGRRYSEYESAAGTGQVHVWFERPTEGWTAQSQKSQNAY</sequence>
<protein>
    <submittedName>
        <fullName evidence="1">Uncharacterized protein</fullName>
    </submittedName>
</protein>
<gene>
    <name evidence="1" type="ORF">METZ01_LOCUS11905</name>
</gene>